<name>A0A2D2B0S8_9CAUL</name>
<dbReference type="Gene3D" id="1.10.10.10">
    <property type="entry name" value="Winged helix-like DNA-binding domain superfamily/Winged helix DNA-binding domain"/>
    <property type="match status" value="1"/>
</dbReference>
<dbReference type="Proteomes" id="UP000228945">
    <property type="component" value="Chromosome"/>
</dbReference>
<dbReference type="EMBL" id="CP024201">
    <property type="protein sequence ID" value="ATQ43861.1"/>
    <property type="molecule type" value="Genomic_DNA"/>
</dbReference>
<keyword evidence="3" id="KW-1185">Reference proteome</keyword>
<dbReference type="PROSITE" id="PS50043">
    <property type="entry name" value="HTH_LUXR_2"/>
    <property type="match status" value="1"/>
</dbReference>
<feature type="domain" description="HTH luxR-type" evidence="1">
    <location>
        <begin position="139"/>
        <end position="204"/>
    </location>
</feature>
<accession>A0A2D2B0S8</accession>
<dbReference type="GO" id="GO:0003677">
    <property type="term" value="F:DNA binding"/>
    <property type="evidence" value="ECO:0007669"/>
    <property type="project" value="InterPro"/>
</dbReference>
<sequence length="207" mass="22220">MRQAGMIEAVETKTDPTPFSSDVANAVLNRLTFGVVVVDEAARILSANEQARLYLDVGDGVLDEAGRLAAEIGFESETLRRRIAAAAETGRSDAALLRRSRSAKPLVILIEPAPALTGERAVLVTIREVGRASPRVAERARQLFHFSPAEAEIVARVVQGLDTAEIAAERQVSINTLRVQVASAMVKVGVHRQAELVSVLSSVDMLD</sequence>
<gene>
    <name evidence="2" type="ORF">CSW64_16385</name>
</gene>
<dbReference type="InterPro" id="IPR036388">
    <property type="entry name" value="WH-like_DNA-bd_sf"/>
</dbReference>
<dbReference type="InterPro" id="IPR016032">
    <property type="entry name" value="Sig_transdc_resp-reg_C-effctor"/>
</dbReference>
<dbReference type="OrthoDB" id="7184786at2"/>
<dbReference type="InterPro" id="IPR000792">
    <property type="entry name" value="Tscrpt_reg_LuxR_C"/>
</dbReference>
<dbReference type="KEGG" id="cmb:CSW64_16385"/>
<dbReference type="AlphaFoldDB" id="A0A2D2B0S8"/>
<evidence type="ECO:0000259" key="1">
    <source>
        <dbReference type="PROSITE" id="PS50043"/>
    </source>
</evidence>
<dbReference type="SMART" id="SM00421">
    <property type="entry name" value="HTH_LUXR"/>
    <property type="match status" value="1"/>
</dbReference>
<reference evidence="2 3" key="1">
    <citation type="submission" date="2017-10" db="EMBL/GenBank/DDBJ databases">
        <title>Genome sequence of Caulobacter mirabilis FWC38.</title>
        <authorList>
            <person name="Fiebig A."/>
            <person name="Crosson S."/>
        </authorList>
    </citation>
    <scope>NUCLEOTIDE SEQUENCE [LARGE SCALE GENOMIC DNA]</scope>
    <source>
        <strain evidence="2 3">FWC 38</strain>
    </source>
</reference>
<protein>
    <submittedName>
        <fullName evidence="2">Response regulator</fullName>
    </submittedName>
</protein>
<proteinExistence type="predicted"/>
<organism evidence="2 3">
    <name type="scientific">Caulobacter mirabilis</name>
    <dbReference type="NCBI Taxonomy" id="69666"/>
    <lineage>
        <taxon>Bacteria</taxon>
        <taxon>Pseudomonadati</taxon>
        <taxon>Pseudomonadota</taxon>
        <taxon>Alphaproteobacteria</taxon>
        <taxon>Caulobacterales</taxon>
        <taxon>Caulobacteraceae</taxon>
        <taxon>Caulobacter</taxon>
    </lineage>
</organism>
<dbReference type="GO" id="GO:0006355">
    <property type="term" value="P:regulation of DNA-templated transcription"/>
    <property type="evidence" value="ECO:0007669"/>
    <property type="project" value="InterPro"/>
</dbReference>
<dbReference type="Pfam" id="PF00196">
    <property type="entry name" value="GerE"/>
    <property type="match status" value="1"/>
</dbReference>
<evidence type="ECO:0000313" key="2">
    <source>
        <dbReference type="EMBL" id="ATQ43861.1"/>
    </source>
</evidence>
<dbReference type="SUPFAM" id="SSF46894">
    <property type="entry name" value="C-terminal effector domain of the bipartite response regulators"/>
    <property type="match status" value="1"/>
</dbReference>
<evidence type="ECO:0000313" key="3">
    <source>
        <dbReference type="Proteomes" id="UP000228945"/>
    </source>
</evidence>